<protein>
    <submittedName>
        <fullName evidence="3">Uncharacterized protein</fullName>
    </submittedName>
</protein>
<evidence type="ECO:0000256" key="2">
    <source>
        <dbReference type="SAM" id="SignalP"/>
    </source>
</evidence>
<evidence type="ECO:0000313" key="3">
    <source>
        <dbReference type="EMBL" id="JAT20435.1"/>
    </source>
</evidence>
<sequence>MALLRASLFGLFIATVTHGAPAPVPAPDPNPGLPSLLTINSEEELGLYSKKWRMTPVQMCTLMGHQMTVAQPLLDINHPLVSHLPSIGEMAMSDAVMICEKVLNDAKGRTASVTTVVEETRQEYSVPRDFIFDDIFEQFTDDLMESIGFNEEDLQDAMDDNEEALVVVLENQEAEEKEEKESPSEESKEEGEDCEEEEKEDDKESPAPTPAPTPEPKIADKLKRIHTT</sequence>
<name>A0A1B6L9W9_9HEMI</name>
<proteinExistence type="predicted"/>
<feature type="signal peptide" evidence="2">
    <location>
        <begin position="1"/>
        <end position="19"/>
    </location>
</feature>
<feature type="chain" id="PRO_5008587230" evidence="2">
    <location>
        <begin position="20"/>
        <end position="228"/>
    </location>
</feature>
<dbReference type="EMBL" id="GEBQ01019542">
    <property type="protein sequence ID" value="JAT20435.1"/>
    <property type="molecule type" value="Transcribed_RNA"/>
</dbReference>
<gene>
    <name evidence="3" type="ORF">g.4627</name>
</gene>
<keyword evidence="2" id="KW-0732">Signal</keyword>
<organism evidence="3">
    <name type="scientific">Graphocephala atropunctata</name>
    <dbReference type="NCBI Taxonomy" id="36148"/>
    <lineage>
        <taxon>Eukaryota</taxon>
        <taxon>Metazoa</taxon>
        <taxon>Ecdysozoa</taxon>
        <taxon>Arthropoda</taxon>
        <taxon>Hexapoda</taxon>
        <taxon>Insecta</taxon>
        <taxon>Pterygota</taxon>
        <taxon>Neoptera</taxon>
        <taxon>Paraneoptera</taxon>
        <taxon>Hemiptera</taxon>
        <taxon>Auchenorrhyncha</taxon>
        <taxon>Membracoidea</taxon>
        <taxon>Cicadellidae</taxon>
        <taxon>Cicadellinae</taxon>
        <taxon>Cicadellini</taxon>
        <taxon>Graphocephala</taxon>
    </lineage>
</organism>
<feature type="region of interest" description="Disordered" evidence="1">
    <location>
        <begin position="171"/>
        <end position="228"/>
    </location>
</feature>
<feature type="compositionally biased region" description="Basic and acidic residues" evidence="1">
    <location>
        <begin position="177"/>
        <end position="186"/>
    </location>
</feature>
<dbReference type="AlphaFoldDB" id="A0A1B6L9W9"/>
<feature type="compositionally biased region" description="Acidic residues" evidence="1">
    <location>
        <begin position="187"/>
        <end position="203"/>
    </location>
</feature>
<evidence type="ECO:0000256" key="1">
    <source>
        <dbReference type="SAM" id="MobiDB-lite"/>
    </source>
</evidence>
<reference evidence="3" key="1">
    <citation type="submission" date="2015-11" db="EMBL/GenBank/DDBJ databases">
        <title>De novo transcriptome assembly of four potential Pierce s Disease insect vectors from Arizona vineyards.</title>
        <authorList>
            <person name="Tassone E.E."/>
        </authorList>
    </citation>
    <scope>NUCLEOTIDE SEQUENCE</scope>
</reference>
<accession>A0A1B6L9W9</accession>